<dbReference type="Gene3D" id="2.40.160.20">
    <property type="match status" value="1"/>
</dbReference>
<dbReference type="SUPFAM" id="SSF56925">
    <property type="entry name" value="OMPA-like"/>
    <property type="match status" value="1"/>
</dbReference>
<dbReference type="EMBL" id="JAAVXB010000004">
    <property type="protein sequence ID" value="NKF22656.1"/>
    <property type="molecule type" value="Genomic_DNA"/>
</dbReference>
<comment type="caution">
    <text evidence="4">The sequence shown here is derived from an EMBL/GenBank/DDBJ whole genome shotgun (WGS) entry which is preliminary data.</text>
</comment>
<keyword evidence="5" id="KW-1185">Reference proteome</keyword>
<feature type="chain" id="PRO_5037329727" evidence="2">
    <location>
        <begin position="23"/>
        <end position="195"/>
    </location>
</feature>
<dbReference type="RefSeq" id="WP_168147895.1">
    <property type="nucleotide sequence ID" value="NZ_JAAVXB010000004.1"/>
</dbReference>
<dbReference type="AlphaFoldDB" id="A0A970B9S6"/>
<dbReference type="InterPro" id="IPR011250">
    <property type="entry name" value="OMP/PagP_B-barrel"/>
</dbReference>
<dbReference type="InterPro" id="IPR027385">
    <property type="entry name" value="Beta-barrel_OMP"/>
</dbReference>
<feature type="domain" description="Outer membrane protein beta-barrel" evidence="3">
    <location>
        <begin position="7"/>
        <end position="177"/>
    </location>
</feature>
<keyword evidence="1 2" id="KW-0732">Signal</keyword>
<evidence type="ECO:0000256" key="2">
    <source>
        <dbReference type="SAM" id="SignalP"/>
    </source>
</evidence>
<protein>
    <submittedName>
        <fullName evidence="4">Porin family protein</fullName>
    </submittedName>
</protein>
<evidence type="ECO:0000256" key="1">
    <source>
        <dbReference type="ARBA" id="ARBA00022729"/>
    </source>
</evidence>
<evidence type="ECO:0000259" key="3">
    <source>
        <dbReference type="Pfam" id="PF13505"/>
    </source>
</evidence>
<feature type="signal peptide" evidence="2">
    <location>
        <begin position="1"/>
        <end position="22"/>
    </location>
</feature>
<name>A0A970B9S6_9GAMM</name>
<proteinExistence type="predicted"/>
<dbReference type="Pfam" id="PF13505">
    <property type="entry name" value="OMP_b-brl"/>
    <property type="match status" value="1"/>
</dbReference>
<organism evidence="4 5">
    <name type="scientific">Solimonas marina</name>
    <dbReference type="NCBI Taxonomy" id="2714601"/>
    <lineage>
        <taxon>Bacteria</taxon>
        <taxon>Pseudomonadati</taxon>
        <taxon>Pseudomonadota</taxon>
        <taxon>Gammaproteobacteria</taxon>
        <taxon>Nevskiales</taxon>
        <taxon>Nevskiaceae</taxon>
        <taxon>Solimonas</taxon>
    </lineage>
</organism>
<accession>A0A970B9S6</accession>
<gene>
    <name evidence="4" type="ORF">G7Y82_10030</name>
</gene>
<dbReference type="Proteomes" id="UP000653472">
    <property type="component" value="Unassembled WGS sequence"/>
</dbReference>
<evidence type="ECO:0000313" key="5">
    <source>
        <dbReference type="Proteomes" id="UP000653472"/>
    </source>
</evidence>
<sequence length="195" mass="21186">MIKPLVAAICLGAAALPLASQAEGPYFGVTGLYADRPGYDDVDGSWGGTVFAGYRFSPLPLYIEASYINTGDADVDPGYYDNERLKLNFSGYTVGLGYFLPLTTYGSGIFARASYYGGDTKLKTPDDPTSHSQKQSTSGASIAVGGDWKWTPTMGLRFEYENLIEPDDFANDENIGLWKVGLIFDFPTVQSSSRY</sequence>
<evidence type="ECO:0000313" key="4">
    <source>
        <dbReference type="EMBL" id="NKF22656.1"/>
    </source>
</evidence>
<reference evidence="4" key="1">
    <citation type="submission" date="2020-03" db="EMBL/GenBank/DDBJ databases">
        <title>Solimonas marina sp. nov., isolated from deep seawater of the Pacific Ocean.</title>
        <authorList>
            <person name="Liu X."/>
            <person name="Lai Q."/>
            <person name="Sun F."/>
            <person name="Gai Y."/>
            <person name="Li G."/>
            <person name="Shao Z."/>
        </authorList>
    </citation>
    <scope>NUCLEOTIDE SEQUENCE</scope>
    <source>
        <strain evidence="4">C16B3</strain>
    </source>
</reference>